<evidence type="ECO:0000313" key="9">
    <source>
        <dbReference type="EMBL" id="CAL5134126.1"/>
    </source>
</evidence>
<feature type="region of interest" description="Disordered" evidence="7">
    <location>
        <begin position="198"/>
        <end position="226"/>
    </location>
</feature>
<dbReference type="GO" id="GO:0000776">
    <property type="term" value="C:kinetochore"/>
    <property type="evidence" value="ECO:0007669"/>
    <property type="project" value="TreeGrafter"/>
</dbReference>
<feature type="domain" description="Protein kinase" evidence="8">
    <location>
        <begin position="307"/>
        <end position="594"/>
    </location>
</feature>
<evidence type="ECO:0000256" key="3">
    <source>
        <dbReference type="ARBA" id="ARBA00022741"/>
    </source>
</evidence>
<dbReference type="GO" id="GO:0034501">
    <property type="term" value="P:protein localization to kinetochore"/>
    <property type="evidence" value="ECO:0007669"/>
    <property type="project" value="TreeGrafter"/>
</dbReference>
<dbReference type="GO" id="GO:0007094">
    <property type="term" value="P:mitotic spindle assembly checkpoint signaling"/>
    <property type="evidence" value="ECO:0007669"/>
    <property type="project" value="TreeGrafter"/>
</dbReference>
<dbReference type="PROSITE" id="PS00107">
    <property type="entry name" value="PROTEIN_KINASE_ATP"/>
    <property type="match status" value="1"/>
</dbReference>
<feature type="region of interest" description="Disordered" evidence="7">
    <location>
        <begin position="253"/>
        <end position="274"/>
    </location>
</feature>
<dbReference type="InterPro" id="IPR000719">
    <property type="entry name" value="Prot_kinase_dom"/>
</dbReference>
<feature type="binding site" evidence="6">
    <location>
        <position position="335"/>
    </location>
    <ligand>
        <name>ATP</name>
        <dbReference type="ChEBI" id="CHEBI:30616"/>
    </ligand>
</feature>
<keyword evidence="3 6" id="KW-0547">Nucleotide-binding</keyword>
<evidence type="ECO:0000256" key="2">
    <source>
        <dbReference type="ARBA" id="ARBA00022679"/>
    </source>
</evidence>
<name>A0AAV2TDI2_CALDB</name>
<keyword evidence="5 6" id="KW-0067">ATP-binding</keyword>
<dbReference type="Proteomes" id="UP001497525">
    <property type="component" value="Unassembled WGS sequence"/>
</dbReference>
<dbReference type="Gene3D" id="1.10.510.10">
    <property type="entry name" value="Transferase(Phosphotransferase) domain 1"/>
    <property type="match status" value="1"/>
</dbReference>
<dbReference type="EMBL" id="CAXLJL010000179">
    <property type="protein sequence ID" value="CAL5134126.1"/>
    <property type="molecule type" value="Genomic_DNA"/>
</dbReference>
<dbReference type="InterPro" id="IPR017441">
    <property type="entry name" value="Protein_kinase_ATP_BS"/>
</dbReference>
<dbReference type="GO" id="GO:0005634">
    <property type="term" value="C:nucleus"/>
    <property type="evidence" value="ECO:0007669"/>
    <property type="project" value="TreeGrafter"/>
</dbReference>
<dbReference type="GO" id="GO:0033316">
    <property type="term" value="P:meiotic spindle assembly checkpoint signaling"/>
    <property type="evidence" value="ECO:0007669"/>
    <property type="project" value="TreeGrafter"/>
</dbReference>
<sequence length="594" mass="65813">MKAPVSGYLKRGMKNLMWSWFYEGLCWFFMSKRAFFDGLFDFNGNPNDGLPLLALCSMNARSNPRLVVSVAYYYVKAGEMNRARAVIATAKKCSSQMGLEILSKAEALLNSPSELRRLQGDFDYDLPISEPHPTDTEKENIPSSHLFKRPPLPFEYGTKGVVEQCSFPSHNICQARDPLFAETSSAPGLKSSKTAFVSRSGLQNDPPVHCDVRRYSTPPGSITMSDSLSSLSAADVGLKPDSSSRSLASTQVFPSSSLDIPQSNQATDGAGSSNFRPTLSRLDGCVPQADHPLTPLKRHLLVNGDPYWILGELGRGGSSTVYSALDSRCQLWAIKDVDLTGAPEELVNSYTNEIVMLQNLADTGRVIRLHDYERRSTNLLMVLEKASTDLKGVFLDLVQSPSSALGGGITQQVPRLAVAFYWQQMLFCVKELHDRRIVHLDLKPQNFVLVGARLKLIDLGISQRLPDDVTRVNPAVQLGTLTFMSPEQLDSSSSTQPGAVGGSDRDSVEEERLKVGRKSDIWSLGVILYMLVYYRLPFPQPTAASRMCAIINPNFLIDLPPIKNKGIYQALQRCLVRNYRERASIEELLDLDYD</sequence>
<dbReference type="Pfam" id="PF00069">
    <property type="entry name" value="Pkinase"/>
    <property type="match status" value="1"/>
</dbReference>
<proteinExistence type="predicted"/>
<dbReference type="GO" id="GO:0007059">
    <property type="term" value="P:chromosome segregation"/>
    <property type="evidence" value="ECO:0007669"/>
    <property type="project" value="TreeGrafter"/>
</dbReference>
<accession>A0AAV2TDI2</accession>
<evidence type="ECO:0000256" key="4">
    <source>
        <dbReference type="ARBA" id="ARBA00022777"/>
    </source>
</evidence>
<dbReference type="FunFam" id="3.30.200.20:FF:000131">
    <property type="entry name" value="Dual specificity protein kinase TTK"/>
    <property type="match status" value="1"/>
</dbReference>
<dbReference type="AlphaFoldDB" id="A0AAV2TDI2"/>
<dbReference type="PANTHER" id="PTHR22974">
    <property type="entry name" value="MIXED LINEAGE PROTEIN KINASE"/>
    <property type="match status" value="1"/>
</dbReference>
<keyword evidence="1" id="KW-0723">Serine/threonine-protein kinase</keyword>
<evidence type="ECO:0000313" key="10">
    <source>
        <dbReference type="Proteomes" id="UP001497525"/>
    </source>
</evidence>
<evidence type="ECO:0000256" key="5">
    <source>
        <dbReference type="ARBA" id="ARBA00022840"/>
    </source>
</evidence>
<dbReference type="PROSITE" id="PS00108">
    <property type="entry name" value="PROTEIN_KINASE_ST"/>
    <property type="match status" value="1"/>
</dbReference>
<dbReference type="Gene3D" id="3.30.200.20">
    <property type="entry name" value="Phosphorylase Kinase, domain 1"/>
    <property type="match status" value="1"/>
</dbReference>
<comment type="caution">
    <text evidence="9">The sequence shown here is derived from an EMBL/GenBank/DDBJ whole genome shotgun (WGS) entry which is preliminary data.</text>
</comment>
<evidence type="ECO:0000256" key="7">
    <source>
        <dbReference type="SAM" id="MobiDB-lite"/>
    </source>
</evidence>
<dbReference type="PANTHER" id="PTHR22974:SF21">
    <property type="entry name" value="DUAL SPECIFICITY PROTEIN KINASE TTK"/>
    <property type="match status" value="1"/>
</dbReference>
<dbReference type="GO" id="GO:0004712">
    <property type="term" value="F:protein serine/threonine/tyrosine kinase activity"/>
    <property type="evidence" value="ECO:0007669"/>
    <property type="project" value="TreeGrafter"/>
</dbReference>
<dbReference type="InterPro" id="IPR011009">
    <property type="entry name" value="Kinase-like_dom_sf"/>
</dbReference>
<dbReference type="InterPro" id="IPR008271">
    <property type="entry name" value="Ser/Thr_kinase_AS"/>
</dbReference>
<dbReference type="GO" id="GO:0005524">
    <property type="term" value="F:ATP binding"/>
    <property type="evidence" value="ECO:0007669"/>
    <property type="project" value="UniProtKB-UniRule"/>
</dbReference>
<evidence type="ECO:0000259" key="8">
    <source>
        <dbReference type="PROSITE" id="PS50011"/>
    </source>
</evidence>
<feature type="compositionally biased region" description="Polar residues" evidence="7">
    <location>
        <begin position="487"/>
        <end position="497"/>
    </location>
</feature>
<feature type="region of interest" description="Disordered" evidence="7">
    <location>
        <begin position="487"/>
        <end position="507"/>
    </location>
</feature>
<evidence type="ECO:0000256" key="1">
    <source>
        <dbReference type="ARBA" id="ARBA00022527"/>
    </source>
</evidence>
<keyword evidence="4" id="KW-0418">Kinase</keyword>
<dbReference type="PROSITE" id="PS50011">
    <property type="entry name" value="PROTEIN_KINASE_DOM"/>
    <property type="match status" value="1"/>
</dbReference>
<dbReference type="SUPFAM" id="SSF56112">
    <property type="entry name" value="Protein kinase-like (PK-like)"/>
    <property type="match status" value="1"/>
</dbReference>
<dbReference type="SMART" id="SM00220">
    <property type="entry name" value="S_TKc"/>
    <property type="match status" value="1"/>
</dbReference>
<evidence type="ECO:0000256" key="6">
    <source>
        <dbReference type="PROSITE-ProRule" id="PRU10141"/>
    </source>
</evidence>
<keyword evidence="2" id="KW-0808">Transferase</keyword>
<organism evidence="9 10">
    <name type="scientific">Calicophoron daubneyi</name>
    <name type="common">Rumen fluke</name>
    <name type="synonym">Paramphistomum daubneyi</name>
    <dbReference type="NCBI Taxonomy" id="300641"/>
    <lineage>
        <taxon>Eukaryota</taxon>
        <taxon>Metazoa</taxon>
        <taxon>Spiralia</taxon>
        <taxon>Lophotrochozoa</taxon>
        <taxon>Platyhelminthes</taxon>
        <taxon>Trematoda</taxon>
        <taxon>Digenea</taxon>
        <taxon>Plagiorchiida</taxon>
        <taxon>Pronocephalata</taxon>
        <taxon>Paramphistomoidea</taxon>
        <taxon>Paramphistomidae</taxon>
        <taxon>Calicophoron</taxon>
    </lineage>
</organism>
<reference evidence="9" key="1">
    <citation type="submission" date="2024-06" db="EMBL/GenBank/DDBJ databases">
        <authorList>
            <person name="Liu X."/>
            <person name="Lenzi L."/>
            <person name="Haldenby T S."/>
            <person name="Uol C."/>
        </authorList>
    </citation>
    <scope>NUCLEOTIDE SEQUENCE</scope>
</reference>
<dbReference type="GO" id="GO:0004674">
    <property type="term" value="F:protein serine/threonine kinase activity"/>
    <property type="evidence" value="ECO:0007669"/>
    <property type="project" value="UniProtKB-KW"/>
</dbReference>
<protein>
    <recommendedName>
        <fullName evidence="8">Protein kinase domain-containing protein</fullName>
    </recommendedName>
</protein>
<gene>
    <name evidence="9" type="ORF">CDAUBV1_LOCUS7352</name>
</gene>